<dbReference type="InterPro" id="IPR013752">
    <property type="entry name" value="KPA_reductase"/>
</dbReference>
<keyword evidence="7" id="KW-1185">Reference proteome</keyword>
<evidence type="ECO:0000313" key="6">
    <source>
        <dbReference type="EMBL" id="KZZ93882.1"/>
    </source>
</evidence>
<comment type="caution">
    <text evidence="6">The sequence shown here is derived from an EMBL/GenBank/DDBJ whole genome shotgun (WGS) entry which is preliminary data.</text>
</comment>
<accession>A0A168AFY2</accession>
<evidence type="ECO:0000259" key="5">
    <source>
        <dbReference type="Pfam" id="PF08546"/>
    </source>
</evidence>
<evidence type="ECO:0000256" key="3">
    <source>
        <dbReference type="ARBA" id="ARBA00023002"/>
    </source>
</evidence>
<dbReference type="OrthoDB" id="73846at2759"/>
<dbReference type="Gene3D" id="3.40.50.720">
    <property type="entry name" value="NAD(P)-binding Rossmann-like Domain"/>
    <property type="match status" value="1"/>
</dbReference>
<dbReference type="EMBL" id="AZGY01000012">
    <property type="protein sequence ID" value="KZZ93882.1"/>
    <property type="molecule type" value="Genomic_DNA"/>
</dbReference>
<name>A0A168AFY2_9HYPO</name>
<dbReference type="Pfam" id="PF02558">
    <property type="entry name" value="ApbA"/>
    <property type="match status" value="1"/>
</dbReference>
<evidence type="ECO:0000313" key="7">
    <source>
        <dbReference type="Proteomes" id="UP000078544"/>
    </source>
</evidence>
<dbReference type="STRING" id="1081109.A0A168AFY2"/>
<organism evidence="6 7">
    <name type="scientific">Moelleriella libera RCEF 2490</name>
    <dbReference type="NCBI Taxonomy" id="1081109"/>
    <lineage>
        <taxon>Eukaryota</taxon>
        <taxon>Fungi</taxon>
        <taxon>Dikarya</taxon>
        <taxon>Ascomycota</taxon>
        <taxon>Pezizomycotina</taxon>
        <taxon>Sordariomycetes</taxon>
        <taxon>Hypocreomycetidae</taxon>
        <taxon>Hypocreales</taxon>
        <taxon>Clavicipitaceae</taxon>
        <taxon>Moelleriella</taxon>
    </lineage>
</organism>
<dbReference type="GO" id="GO:0050661">
    <property type="term" value="F:NADP binding"/>
    <property type="evidence" value="ECO:0007669"/>
    <property type="project" value="TreeGrafter"/>
</dbReference>
<proteinExistence type="inferred from homology"/>
<protein>
    <submittedName>
        <fullName evidence="6">Ketoisovalerate reductase</fullName>
    </submittedName>
</protein>
<dbReference type="PANTHER" id="PTHR43765">
    <property type="entry name" value="2-DEHYDROPANTOATE 2-REDUCTASE-RELATED"/>
    <property type="match status" value="1"/>
</dbReference>
<evidence type="ECO:0000256" key="2">
    <source>
        <dbReference type="ARBA" id="ARBA00022857"/>
    </source>
</evidence>
<dbReference type="InterPro" id="IPR013332">
    <property type="entry name" value="KPR_N"/>
</dbReference>
<feature type="domain" description="Ketopantoate reductase C-terminal" evidence="5">
    <location>
        <begin position="257"/>
        <end position="422"/>
    </location>
</feature>
<evidence type="ECO:0000256" key="1">
    <source>
        <dbReference type="ARBA" id="ARBA00007870"/>
    </source>
</evidence>
<dbReference type="Pfam" id="PF08546">
    <property type="entry name" value="ApbA_C"/>
    <property type="match status" value="1"/>
</dbReference>
<dbReference type="InterPro" id="IPR050838">
    <property type="entry name" value="Ketopantoate_reductase"/>
</dbReference>
<dbReference type="SUPFAM" id="SSF48179">
    <property type="entry name" value="6-phosphogluconate dehydrogenase C-terminal domain-like"/>
    <property type="match status" value="1"/>
</dbReference>
<reference evidence="6 7" key="1">
    <citation type="journal article" date="2016" name="Genome Biol. Evol.">
        <title>Divergent and convergent evolution of fungal pathogenicity.</title>
        <authorList>
            <person name="Shang Y."/>
            <person name="Xiao G."/>
            <person name="Zheng P."/>
            <person name="Cen K."/>
            <person name="Zhan S."/>
            <person name="Wang C."/>
        </authorList>
    </citation>
    <scope>NUCLEOTIDE SEQUENCE [LARGE SCALE GENOMIC DNA]</scope>
    <source>
        <strain evidence="6 7">RCEF 2490</strain>
    </source>
</reference>
<dbReference type="Proteomes" id="UP000078544">
    <property type="component" value="Unassembled WGS sequence"/>
</dbReference>
<dbReference type="Gene3D" id="1.10.1040.10">
    <property type="entry name" value="N-(1-d-carboxylethyl)-l-norvaline Dehydrogenase, domain 2"/>
    <property type="match status" value="1"/>
</dbReference>
<dbReference type="AlphaFoldDB" id="A0A168AFY2"/>
<sequence>MSRLQQPTWLKTLLAKRGPPPKLYAWTPANLDPLPRRLSPSRQSSLDERIFILGVGNIGLLFATGLARHPNPAPITLVVHRKDLLSQWHQGQGLQLTQDGLTTRNKQFDIEWWTESRPERGPVREVADGGKLRNLLISTKTSAAMPEADRLRRYLDKSSSVVFAQNGMSKLWPPHGPLYVAGQYEPGGAPNFSACVINHGLFSTGPFQSTYKAPADASIGPVLVNPEFAPRGGFLSRQITTSPLLKTRAVSSGQLWLLQLEKLVVNAIINPLTALLRCENGYIFSSRDPQHPLVRVQSRLLAEISAVLQAFVNHESNHNLIASCAERFHAGNLSNQKHGQQEGLEIVKRDITHRFSPERLQEKLHALAIIVGKNRSSMLQDVEAGKKTEVGDFNGWIVDTAAFLGKAASDTATHQRLIELVEGGVVLDEGALAEQLLH</sequence>
<evidence type="ECO:0000259" key="4">
    <source>
        <dbReference type="Pfam" id="PF02558"/>
    </source>
</evidence>
<dbReference type="GO" id="GO:0008677">
    <property type="term" value="F:2-dehydropantoate 2-reductase activity"/>
    <property type="evidence" value="ECO:0007669"/>
    <property type="project" value="TreeGrafter"/>
</dbReference>
<dbReference type="GO" id="GO:0005739">
    <property type="term" value="C:mitochondrion"/>
    <property type="evidence" value="ECO:0007669"/>
    <property type="project" value="TreeGrafter"/>
</dbReference>
<keyword evidence="2" id="KW-0521">NADP</keyword>
<dbReference type="PANTHER" id="PTHR43765:SF2">
    <property type="entry name" value="2-DEHYDROPANTOATE 2-REDUCTASE"/>
    <property type="match status" value="1"/>
</dbReference>
<feature type="domain" description="Ketopantoate reductase N-terminal" evidence="4">
    <location>
        <begin position="50"/>
        <end position="221"/>
    </location>
</feature>
<dbReference type="InterPro" id="IPR008927">
    <property type="entry name" value="6-PGluconate_DH-like_C_sf"/>
</dbReference>
<gene>
    <name evidence="6" type="ORF">AAL_05598</name>
</gene>
<keyword evidence="3" id="KW-0560">Oxidoreductase</keyword>
<dbReference type="InterPro" id="IPR013328">
    <property type="entry name" value="6PGD_dom2"/>
</dbReference>
<comment type="similarity">
    <text evidence="1">Belongs to the ketopantoate reductase family.</text>
</comment>